<evidence type="ECO:0000313" key="6">
    <source>
        <dbReference type="EMBL" id="KAK4436904.1"/>
    </source>
</evidence>
<keyword evidence="2" id="KW-0328">Glycosyltransferase</keyword>
<evidence type="ECO:0000256" key="2">
    <source>
        <dbReference type="ARBA" id="ARBA00022676"/>
    </source>
</evidence>
<protein>
    <submittedName>
        <fullName evidence="6">Beta-1,2-xylosyltransferase XYXT1</fullName>
    </submittedName>
</protein>
<proteinExistence type="predicted"/>
<dbReference type="Pfam" id="PF04577">
    <property type="entry name" value="Glyco_transf_61"/>
    <property type="match status" value="1"/>
</dbReference>
<name>A0AAE1YUV4_9LAMI</name>
<keyword evidence="7" id="KW-1185">Reference proteome</keyword>
<keyword evidence="3" id="KW-0808">Transferase</keyword>
<sequence length="405" mass="46092">MASGLKLLISLKEINESHQAYSHAEIVKKPIYNLSNSRSDVLEINGDIRIHGKSSSIFIASSSSDRGVHSWTLMPYARKGDLSAMQHVSKWNIKLQMPTKLPDCNRKFNIPAVLFSTGGFSGNPYHDFSDLLIPLYLTARPFNETVLFLVTDKQYPWISKYKLILDKLSKHDIINIDKENEVVCFARITFGLKAHKELGLNPSEFPYYSIKDFRQFLQSTYSLDRKSINDCRSIISRPRMLIVSRKNTRVLKNEGEVANMAKSLGFDVLVEDISCNMSVVARFVNSFDVMVGVHGAGLTNMVFLPENAVVIQIIPLGLESSAKRYYESPTKDMKLRYFGYKVSVNESSLVGKYQDDSEVYRDPGAVRKRGYLRFRSIYMDNQDLSIELGRFKDTLLKALHLVVQN</sequence>
<accession>A0AAE1YUV4</accession>
<reference evidence="6" key="2">
    <citation type="journal article" date="2024" name="Plant">
        <title>Genomic evolution and insights into agronomic trait innovations of Sesamum species.</title>
        <authorList>
            <person name="Miao H."/>
            <person name="Wang L."/>
            <person name="Qu L."/>
            <person name="Liu H."/>
            <person name="Sun Y."/>
            <person name="Le M."/>
            <person name="Wang Q."/>
            <person name="Wei S."/>
            <person name="Zheng Y."/>
            <person name="Lin W."/>
            <person name="Duan Y."/>
            <person name="Cao H."/>
            <person name="Xiong S."/>
            <person name="Wang X."/>
            <person name="Wei L."/>
            <person name="Li C."/>
            <person name="Ma Q."/>
            <person name="Ju M."/>
            <person name="Zhao R."/>
            <person name="Li G."/>
            <person name="Mu C."/>
            <person name="Tian Q."/>
            <person name="Mei H."/>
            <person name="Zhang T."/>
            <person name="Gao T."/>
            <person name="Zhang H."/>
        </authorList>
    </citation>
    <scope>NUCLEOTIDE SEQUENCE</scope>
    <source>
        <strain evidence="6">3651</strain>
    </source>
</reference>
<evidence type="ECO:0000313" key="7">
    <source>
        <dbReference type="Proteomes" id="UP001293254"/>
    </source>
</evidence>
<evidence type="ECO:0000259" key="5">
    <source>
        <dbReference type="Pfam" id="PF04577"/>
    </source>
</evidence>
<dbReference type="PANTHER" id="PTHR20961">
    <property type="entry name" value="GLYCOSYLTRANSFERASE"/>
    <property type="match status" value="1"/>
</dbReference>
<keyword evidence="4" id="KW-0325">Glycoprotein</keyword>
<evidence type="ECO:0000256" key="1">
    <source>
        <dbReference type="ARBA" id="ARBA00004323"/>
    </source>
</evidence>
<evidence type="ECO:0000256" key="4">
    <source>
        <dbReference type="ARBA" id="ARBA00023180"/>
    </source>
</evidence>
<dbReference type="GO" id="GO:0000139">
    <property type="term" value="C:Golgi membrane"/>
    <property type="evidence" value="ECO:0007669"/>
    <property type="project" value="UniProtKB-SubCell"/>
</dbReference>
<dbReference type="Proteomes" id="UP001293254">
    <property type="component" value="Unassembled WGS sequence"/>
</dbReference>
<evidence type="ECO:0000256" key="3">
    <source>
        <dbReference type="ARBA" id="ARBA00022679"/>
    </source>
</evidence>
<dbReference type="InterPro" id="IPR007657">
    <property type="entry name" value="Glycosyltransferase_61"/>
</dbReference>
<dbReference type="GO" id="GO:0016763">
    <property type="term" value="F:pentosyltransferase activity"/>
    <property type="evidence" value="ECO:0007669"/>
    <property type="project" value="UniProtKB-ARBA"/>
</dbReference>
<organism evidence="6 7">
    <name type="scientific">Sesamum alatum</name>
    <dbReference type="NCBI Taxonomy" id="300844"/>
    <lineage>
        <taxon>Eukaryota</taxon>
        <taxon>Viridiplantae</taxon>
        <taxon>Streptophyta</taxon>
        <taxon>Embryophyta</taxon>
        <taxon>Tracheophyta</taxon>
        <taxon>Spermatophyta</taxon>
        <taxon>Magnoliopsida</taxon>
        <taxon>eudicotyledons</taxon>
        <taxon>Gunneridae</taxon>
        <taxon>Pentapetalae</taxon>
        <taxon>asterids</taxon>
        <taxon>lamiids</taxon>
        <taxon>Lamiales</taxon>
        <taxon>Pedaliaceae</taxon>
        <taxon>Sesamum</taxon>
    </lineage>
</organism>
<feature type="domain" description="Glycosyltransferase 61 catalytic" evidence="5">
    <location>
        <begin position="205"/>
        <end position="311"/>
    </location>
</feature>
<gene>
    <name evidence="6" type="ORF">Salat_0024300</name>
</gene>
<reference evidence="6" key="1">
    <citation type="submission" date="2020-06" db="EMBL/GenBank/DDBJ databases">
        <authorList>
            <person name="Li T."/>
            <person name="Hu X."/>
            <person name="Zhang T."/>
            <person name="Song X."/>
            <person name="Zhang H."/>
            <person name="Dai N."/>
            <person name="Sheng W."/>
            <person name="Hou X."/>
            <person name="Wei L."/>
        </authorList>
    </citation>
    <scope>NUCLEOTIDE SEQUENCE</scope>
    <source>
        <strain evidence="6">3651</strain>
        <tissue evidence="6">Leaf</tissue>
    </source>
</reference>
<comment type="caution">
    <text evidence="6">The sequence shown here is derived from an EMBL/GenBank/DDBJ whole genome shotgun (WGS) entry which is preliminary data.</text>
</comment>
<dbReference type="InterPro" id="IPR049625">
    <property type="entry name" value="Glyco_transf_61_cat"/>
</dbReference>
<dbReference type="EMBL" id="JACGWO010000001">
    <property type="protein sequence ID" value="KAK4436904.1"/>
    <property type="molecule type" value="Genomic_DNA"/>
</dbReference>
<dbReference type="PANTHER" id="PTHR20961:SF5">
    <property type="entry name" value="GLYCOSYLTRANSFERASE-RELATED"/>
    <property type="match status" value="1"/>
</dbReference>
<dbReference type="AlphaFoldDB" id="A0AAE1YUV4"/>
<comment type="subcellular location">
    <subcellularLocation>
        <location evidence="1">Golgi apparatus membrane</location>
        <topology evidence="1">Single-pass type II membrane protein</topology>
    </subcellularLocation>
</comment>